<comment type="caution">
    <text evidence="3">The sequence shown here is derived from an EMBL/GenBank/DDBJ whole genome shotgun (WGS) entry which is preliminary data.</text>
</comment>
<evidence type="ECO:0000313" key="4">
    <source>
        <dbReference type="Proteomes" id="UP000823674"/>
    </source>
</evidence>
<keyword evidence="1" id="KW-0963">Cytoplasm</keyword>
<comment type="subcellular location">
    <subcellularLocation>
        <location evidence="1">Cytoplasm</location>
        <location evidence="1">Cytosol</location>
    </subcellularLocation>
</comment>
<comment type="similarity">
    <text evidence="1">Belongs to the GST superfamily.</text>
</comment>
<dbReference type="Gene3D" id="1.20.1050.10">
    <property type="match status" value="1"/>
</dbReference>
<comment type="catalytic activity">
    <reaction evidence="1">
        <text>RX + glutathione = an S-substituted glutathione + a halide anion + H(+)</text>
        <dbReference type="Rhea" id="RHEA:16437"/>
        <dbReference type="ChEBI" id="CHEBI:15378"/>
        <dbReference type="ChEBI" id="CHEBI:16042"/>
        <dbReference type="ChEBI" id="CHEBI:17792"/>
        <dbReference type="ChEBI" id="CHEBI:57925"/>
        <dbReference type="ChEBI" id="CHEBI:90779"/>
        <dbReference type="EC" id="2.5.1.18"/>
    </reaction>
</comment>
<evidence type="ECO:0000259" key="2">
    <source>
        <dbReference type="PROSITE" id="PS50405"/>
    </source>
</evidence>
<dbReference type="Proteomes" id="UP000823674">
    <property type="component" value="Chromosome A07"/>
</dbReference>
<keyword evidence="4" id="KW-1185">Reference proteome</keyword>
<dbReference type="PANTHER" id="PTHR11260:SF584">
    <property type="entry name" value="GLUTATHIONE S-TRANSFERASE U22"/>
    <property type="match status" value="1"/>
</dbReference>
<proteinExistence type="inferred from homology"/>
<dbReference type="PANTHER" id="PTHR11260">
    <property type="entry name" value="GLUTATHIONE S-TRANSFERASE, GST, SUPERFAMILY, GST DOMAIN CONTAINING"/>
    <property type="match status" value="1"/>
</dbReference>
<feature type="domain" description="GST C-terminal" evidence="2">
    <location>
        <begin position="54"/>
        <end position="178"/>
    </location>
</feature>
<dbReference type="PROSITE" id="PS50405">
    <property type="entry name" value="GST_CTER"/>
    <property type="match status" value="1"/>
</dbReference>
<dbReference type="InterPro" id="IPR045073">
    <property type="entry name" value="Omega/Tau-like"/>
</dbReference>
<evidence type="ECO:0000256" key="1">
    <source>
        <dbReference type="RuleBase" id="RU369102"/>
    </source>
</evidence>
<dbReference type="EC" id="2.5.1.18" evidence="1"/>
<dbReference type="SUPFAM" id="SSF47616">
    <property type="entry name" value="GST C-terminal domain-like"/>
    <property type="match status" value="1"/>
</dbReference>
<accession>A0ABQ7L2L1</accession>
<dbReference type="InterPro" id="IPR045074">
    <property type="entry name" value="GST_C_Tau"/>
</dbReference>
<dbReference type="InterPro" id="IPR010987">
    <property type="entry name" value="Glutathione-S-Trfase_C-like"/>
</dbReference>
<gene>
    <name evidence="3" type="primary">A07p034090.1_BraROA</name>
    <name evidence="3" type="ORF">IGI04_027857</name>
</gene>
<dbReference type="Gene3D" id="3.40.30.10">
    <property type="entry name" value="Glutaredoxin"/>
    <property type="match status" value="1"/>
</dbReference>
<sequence length="178" mass="20743">MSQARIALREKGVKFEYREENLRDKSPLLLQNESGPQEDSDEVWSAKNPLLSSNPYQRAQARFWVDFINTKVRYLSGREHSQNNLLPRASQFYARMLIVFEPADEIWSTKGEVQEKAKKEYIEALKILDKPYFGGDNFGFVYIAMTGYYMWFEAFEKCGNFSIEPECPTLIALAKRCL</sequence>
<dbReference type="CDD" id="cd03185">
    <property type="entry name" value="GST_C_Tau"/>
    <property type="match status" value="1"/>
</dbReference>
<keyword evidence="1" id="KW-0808">Transferase</keyword>
<comment type="function">
    <text evidence="1">Is involved in the conjugation of reduced glutathione to a wide number of exogenous and endogenous hydrophobic electrophiles.</text>
</comment>
<protein>
    <recommendedName>
        <fullName evidence="1">Glutathione S-transferase</fullName>
        <ecNumber evidence="1">2.5.1.18</ecNumber>
    </recommendedName>
</protein>
<organism evidence="3 4">
    <name type="scientific">Brassica rapa subsp. trilocularis</name>
    <dbReference type="NCBI Taxonomy" id="1813537"/>
    <lineage>
        <taxon>Eukaryota</taxon>
        <taxon>Viridiplantae</taxon>
        <taxon>Streptophyta</taxon>
        <taxon>Embryophyta</taxon>
        <taxon>Tracheophyta</taxon>
        <taxon>Spermatophyta</taxon>
        <taxon>Magnoliopsida</taxon>
        <taxon>eudicotyledons</taxon>
        <taxon>Gunneridae</taxon>
        <taxon>Pentapetalae</taxon>
        <taxon>rosids</taxon>
        <taxon>malvids</taxon>
        <taxon>Brassicales</taxon>
        <taxon>Brassicaceae</taxon>
        <taxon>Brassiceae</taxon>
        <taxon>Brassica</taxon>
    </lineage>
</organism>
<dbReference type="EMBL" id="JADBGQ010000009">
    <property type="protein sequence ID" value="KAG5380015.1"/>
    <property type="molecule type" value="Genomic_DNA"/>
</dbReference>
<reference evidence="3 4" key="1">
    <citation type="submission" date="2021-03" db="EMBL/GenBank/DDBJ databases">
        <authorList>
            <person name="King G.J."/>
            <person name="Bancroft I."/>
            <person name="Baten A."/>
            <person name="Bloomfield J."/>
            <person name="Borpatragohain P."/>
            <person name="He Z."/>
            <person name="Irish N."/>
            <person name="Irwin J."/>
            <person name="Liu K."/>
            <person name="Mauleon R.P."/>
            <person name="Moore J."/>
            <person name="Morris R."/>
            <person name="Ostergaard L."/>
            <person name="Wang B."/>
            <person name="Wells R."/>
        </authorList>
    </citation>
    <scope>NUCLEOTIDE SEQUENCE [LARGE SCALE GENOMIC DNA]</scope>
    <source>
        <strain evidence="3">R-o-18</strain>
        <tissue evidence="3">Leaf</tissue>
    </source>
</reference>
<name>A0ABQ7L2L1_BRACM</name>
<dbReference type="InterPro" id="IPR036282">
    <property type="entry name" value="Glutathione-S-Trfase_C_sf"/>
</dbReference>
<evidence type="ECO:0000313" key="3">
    <source>
        <dbReference type="EMBL" id="KAG5380015.1"/>
    </source>
</evidence>